<organism evidence="4 5">
    <name type="scientific">Myroides odoratus</name>
    <name type="common">Flavobacterium odoratum</name>
    <dbReference type="NCBI Taxonomy" id="256"/>
    <lineage>
        <taxon>Bacteria</taxon>
        <taxon>Pseudomonadati</taxon>
        <taxon>Bacteroidota</taxon>
        <taxon>Flavobacteriia</taxon>
        <taxon>Flavobacteriales</taxon>
        <taxon>Flavobacteriaceae</taxon>
        <taxon>Myroides</taxon>
    </lineage>
</organism>
<feature type="domain" description="Transglutaminase-like" evidence="2">
    <location>
        <begin position="311"/>
        <end position="403"/>
    </location>
</feature>
<keyword evidence="1" id="KW-0732">Signal</keyword>
<dbReference type="Gene3D" id="2.60.120.1130">
    <property type="match status" value="1"/>
</dbReference>
<proteinExistence type="predicted"/>
<dbReference type="Proteomes" id="UP000596202">
    <property type="component" value="Chromosome"/>
</dbReference>
<dbReference type="EMBL" id="CP068108">
    <property type="protein sequence ID" value="QQU00548.1"/>
    <property type="molecule type" value="Genomic_DNA"/>
</dbReference>
<dbReference type="GeneID" id="93526387"/>
<feature type="chain" id="PRO_5040173293" evidence="1">
    <location>
        <begin position="19"/>
        <end position="661"/>
    </location>
</feature>
<dbReference type="InterPro" id="IPR024618">
    <property type="entry name" value="DUF3857"/>
</dbReference>
<feature type="domain" description="DUF3857" evidence="3">
    <location>
        <begin position="68"/>
        <end position="211"/>
    </location>
</feature>
<accession>A0A9Q6Z3A1</accession>
<reference evidence="4 5" key="1">
    <citation type="submission" date="2021-01" db="EMBL/GenBank/DDBJ databases">
        <title>FDA dAtabase for Regulatory Grade micrObial Sequences (FDA-ARGOS): Supporting development and validation of Infectious Disease Dx tests.</title>
        <authorList>
            <person name="Sproer C."/>
            <person name="Gronow S."/>
            <person name="Severitt S."/>
            <person name="Schroder I."/>
            <person name="Tallon L."/>
            <person name="Sadzewicz L."/>
            <person name="Zhao X."/>
            <person name="Boylan J."/>
            <person name="Ott S."/>
            <person name="Bowen H."/>
            <person name="Vavikolanu K."/>
            <person name="Mehta A."/>
            <person name="Aluvathingal J."/>
            <person name="Nadendla S."/>
            <person name="Lowell S."/>
            <person name="Myers T."/>
            <person name="Yan Y."/>
            <person name="Sichtig H."/>
        </authorList>
    </citation>
    <scope>NUCLEOTIDE SEQUENCE [LARGE SCALE GENOMIC DNA]</scope>
    <source>
        <strain evidence="4 5">FDAARGOS_1131</strain>
    </source>
</reference>
<evidence type="ECO:0000313" key="4">
    <source>
        <dbReference type="EMBL" id="QQU00548.1"/>
    </source>
</evidence>
<evidence type="ECO:0000259" key="3">
    <source>
        <dbReference type="Pfam" id="PF12969"/>
    </source>
</evidence>
<dbReference type="Gene3D" id="3.10.620.30">
    <property type="match status" value="1"/>
</dbReference>
<dbReference type="Pfam" id="PF01841">
    <property type="entry name" value="Transglut_core"/>
    <property type="match status" value="1"/>
</dbReference>
<dbReference type="AlphaFoldDB" id="A0A9Q6Z3A1"/>
<dbReference type="Pfam" id="PF12969">
    <property type="entry name" value="DUF3857"/>
    <property type="match status" value="1"/>
</dbReference>
<evidence type="ECO:0000313" key="5">
    <source>
        <dbReference type="Proteomes" id="UP000596202"/>
    </source>
</evidence>
<sequence length="661" mass="75287">MNKVVLFAFGILSCTALAQQTSNQLLGEINIIQSPDAIFKTQADAVVLNEEGVVEYEFHEESGFKLKQTVKRSVLIQTKDGISHASLQIPFYFGRYAKEEVVIESYKIYRIVNGKEEVVGIDKATNTKVEEDFYLKEIKVNDIQVGDRIEYTYTKVIDNIDTIPVWYFQEDIPKLKSSYTVKIPDNLTYLITTTGNLSLNEKKEVTQDARNLSSSRWGTSYRFKEAILQYSAVNIPAFQYEPFMDNSQNNVSSIRFDLIQFQYPMSSSVVIPHEPAAVAKEIYKGRNFGSELRLDSYWIKQLKDFPVVDGSELEKAAQMIAFVQSKIKWNQQYGYWAEKGVKKAMNQGVGNGADINLALIGALRAVGIYAEPIVLSTQSNGKAPLLFSRFMNHVIVGFKIENQLYVVDGVLPNAELNVLPFEDLNGTGWMITEEFTVTKIDLTPKQLSFKQEEFSLQLDESGHVAGQLNSTLTRYEALAFQTRYGESPLNRSRGDIEARSPQLFLSDGKITPKQGEVELAFQVRKFNFATIEEEGKTMRFNPLALYRDKENPFVSATRQSDVYFMYPFMDMYKVTIQLPEGYKVKQLANSGILTNKTIGINMTYEVKELDANQLQIAYTLRVTNMVVPKEYYNELRAFYLEMNSKMNQSIVLEKINEGVKK</sequence>
<evidence type="ECO:0000259" key="2">
    <source>
        <dbReference type="Pfam" id="PF01841"/>
    </source>
</evidence>
<feature type="signal peptide" evidence="1">
    <location>
        <begin position="1"/>
        <end position="18"/>
    </location>
</feature>
<evidence type="ECO:0000256" key="1">
    <source>
        <dbReference type="SAM" id="SignalP"/>
    </source>
</evidence>
<gene>
    <name evidence="4" type="ORF">I6I88_01915</name>
</gene>
<dbReference type="RefSeq" id="WP_002990082.1">
    <property type="nucleotide sequence ID" value="NZ_CP068108.1"/>
</dbReference>
<name>A0A9Q6Z3A1_MYROD</name>
<dbReference type="OrthoDB" id="98874at2"/>
<protein>
    <submittedName>
        <fullName evidence="4">DUF3857 domain-containing protein</fullName>
    </submittedName>
</protein>
<dbReference type="InterPro" id="IPR002931">
    <property type="entry name" value="Transglutaminase-like"/>
</dbReference>
<dbReference type="Gene3D" id="2.60.40.3140">
    <property type="match status" value="1"/>
</dbReference>